<dbReference type="GO" id="GO:0005737">
    <property type="term" value="C:cytoplasm"/>
    <property type="evidence" value="ECO:0007669"/>
    <property type="project" value="UniProtKB-SubCell"/>
</dbReference>
<keyword evidence="3 5" id="KW-0808">Transferase</keyword>
<dbReference type="InterPro" id="IPR027417">
    <property type="entry name" value="P-loop_NTPase"/>
</dbReference>
<accession>A0A926UUR3</accession>
<dbReference type="CDD" id="cd02022">
    <property type="entry name" value="DPCK"/>
    <property type="match status" value="1"/>
</dbReference>
<protein>
    <recommendedName>
        <fullName evidence="3 4">Dephospho-CoA kinase</fullName>
        <ecNumber evidence="3 4">2.7.1.24</ecNumber>
    </recommendedName>
    <alternativeName>
        <fullName evidence="3">Dephosphocoenzyme A kinase</fullName>
    </alternativeName>
</protein>
<dbReference type="PANTHER" id="PTHR10695:SF46">
    <property type="entry name" value="BIFUNCTIONAL COENZYME A SYNTHASE-RELATED"/>
    <property type="match status" value="1"/>
</dbReference>
<name>A0A926UUR3_9CYAN</name>
<comment type="caution">
    <text evidence="5">The sequence shown here is derived from an EMBL/GenBank/DDBJ whole genome shotgun (WGS) entry which is preliminary data.</text>
</comment>
<dbReference type="EMBL" id="JACJPY010000057">
    <property type="protein sequence ID" value="MBD2151547.1"/>
    <property type="molecule type" value="Genomic_DNA"/>
</dbReference>
<evidence type="ECO:0000256" key="4">
    <source>
        <dbReference type="NCBIfam" id="TIGR00152"/>
    </source>
</evidence>
<keyword evidence="3" id="KW-0963">Cytoplasm</keyword>
<feature type="binding site" evidence="3">
    <location>
        <begin position="13"/>
        <end position="18"/>
    </location>
    <ligand>
        <name>ATP</name>
        <dbReference type="ChEBI" id="CHEBI:30616"/>
    </ligand>
</feature>
<evidence type="ECO:0000256" key="1">
    <source>
        <dbReference type="ARBA" id="ARBA00022741"/>
    </source>
</evidence>
<evidence type="ECO:0000256" key="2">
    <source>
        <dbReference type="ARBA" id="ARBA00022840"/>
    </source>
</evidence>
<dbReference type="GO" id="GO:0004140">
    <property type="term" value="F:dephospho-CoA kinase activity"/>
    <property type="evidence" value="ECO:0007669"/>
    <property type="project" value="UniProtKB-UniRule"/>
</dbReference>
<dbReference type="AlphaFoldDB" id="A0A926UUR3"/>
<dbReference type="Pfam" id="PF01121">
    <property type="entry name" value="CoaE"/>
    <property type="match status" value="1"/>
</dbReference>
<dbReference type="GO" id="GO:0015937">
    <property type="term" value="P:coenzyme A biosynthetic process"/>
    <property type="evidence" value="ECO:0007669"/>
    <property type="project" value="UniProtKB-UniRule"/>
</dbReference>
<sequence>MQQRIIGITGGIATGKTTVSDYLHLKHGLPILDADVYARQALTGDRLEQLRDRYGDQVFDYSSNLEPTLNRQKLGAIVFANADERKWLEALIHPYVQAILTREAQKLAPATVVMVIPLLFEAGMQNLVTEIWAIACDPKLQLKRLMQRNHLTKSEALQRINSQKPQLEKLLLADVIIVNSQANSDRADDLWHLHAQIDQAISAPPSLA</sequence>
<dbReference type="PROSITE" id="PS51219">
    <property type="entry name" value="DPCK"/>
    <property type="match status" value="1"/>
</dbReference>
<reference evidence="5" key="1">
    <citation type="journal article" date="2015" name="ISME J.">
        <title>Draft Genome Sequence of Streptomyces incarnatus NRRL8089, which Produces the Nucleoside Antibiotic Sinefungin.</title>
        <authorList>
            <person name="Oshima K."/>
            <person name="Hattori M."/>
            <person name="Shimizu H."/>
            <person name="Fukuda K."/>
            <person name="Nemoto M."/>
            <person name="Inagaki K."/>
            <person name="Tamura T."/>
        </authorList>
    </citation>
    <scope>NUCLEOTIDE SEQUENCE</scope>
    <source>
        <strain evidence="5">FACHB-1277</strain>
    </source>
</reference>
<comment type="function">
    <text evidence="3">Catalyzes the phosphorylation of the 3'-hydroxyl group of dephosphocoenzyme A to form coenzyme A.</text>
</comment>
<dbReference type="NCBIfam" id="TIGR00152">
    <property type="entry name" value="dephospho-CoA kinase"/>
    <property type="match status" value="1"/>
</dbReference>
<evidence type="ECO:0000313" key="5">
    <source>
        <dbReference type="EMBL" id="MBD2151547.1"/>
    </source>
</evidence>
<dbReference type="InterPro" id="IPR001977">
    <property type="entry name" value="Depp_CoAkinase"/>
</dbReference>
<comment type="subcellular location">
    <subcellularLocation>
        <location evidence="3">Cytoplasm</location>
    </subcellularLocation>
</comment>
<keyword evidence="3 5" id="KW-0418">Kinase</keyword>
<comment type="catalytic activity">
    <reaction evidence="3">
        <text>3'-dephospho-CoA + ATP = ADP + CoA + H(+)</text>
        <dbReference type="Rhea" id="RHEA:18245"/>
        <dbReference type="ChEBI" id="CHEBI:15378"/>
        <dbReference type="ChEBI" id="CHEBI:30616"/>
        <dbReference type="ChEBI" id="CHEBI:57287"/>
        <dbReference type="ChEBI" id="CHEBI:57328"/>
        <dbReference type="ChEBI" id="CHEBI:456216"/>
        <dbReference type="EC" id="2.7.1.24"/>
    </reaction>
</comment>
<gene>
    <name evidence="3" type="primary">coaE</name>
    <name evidence="5" type="ORF">H6F44_15665</name>
</gene>
<dbReference type="GO" id="GO:0005524">
    <property type="term" value="F:ATP binding"/>
    <property type="evidence" value="ECO:0007669"/>
    <property type="project" value="UniProtKB-UniRule"/>
</dbReference>
<keyword evidence="3" id="KW-0173">Coenzyme A biosynthesis</keyword>
<dbReference type="HAMAP" id="MF_00376">
    <property type="entry name" value="Dephospho_CoA_kinase"/>
    <property type="match status" value="1"/>
</dbReference>
<dbReference type="SUPFAM" id="SSF52540">
    <property type="entry name" value="P-loop containing nucleoside triphosphate hydrolases"/>
    <property type="match status" value="1"/>
</dbReference>
<comment type="similarity">
    <text evidence="3">Belongs to the CoaE family.</text>
</comment>
<organism evidence="5 6">
    <name type="scientific">Pseudanabaena cinerea FACHB-1277</name>
    <dbReference type="NCBI Taxonomy" id="2949581"/>
    <lineage>
        <taxon>Bacteria</taxon>
        <taxon>Bacillati</taxon>
        <taxon>Cyanobacteriota</taxon>
        <taxon>Cyanophyceae</taxon>
        <taxon>Pseudanabaenales</taxon>
        <taxon>Pseudanabaenaceae</taxon>
        <taxon>Pseudanabaena</taxon>
        <taxon>Pseudanabaena cinerea</taxon>
    </lineage>
</organism>
<evidence type="ECO:0000313" key="6">
    <source>
        <dbReference type="Proteomes" id="UP000631421"/>
    </source>
</evidence>
<dbReference type="EC" id="2.7.1.24" evidence="3 4"/>
<keyword evidence="2 3" id="KW-0067">ATP-binding</keyword>
<dbReference type="RefSeq" id="WP_190351967.1">
    <property type="nucleotide sequence ID" value="NZ_JACJPY010000057.1"/>
</dbReference>
<comment type="pathway">
    <text evidence="3">Cofactor biosynthesis; coenzyme A biosynthesis; CoA from (R)-pantothenate: step 5/5.</text>
</comment>
<dbReference type="Proteomes" id="UP000631421">
    <property type="component" value="Unassembled WGS sequence"/>
</dbReference>
<dbReference type="Gene3D" id="3.40.50.300">
    <property type="entry name" value="P-loop containing nucleotide triphosphate hydrolases"/>
    <property type="match status" value="1"/>
</dbReference>
<proteinExistence type="inferred from homology"/>
<evidence type="ECO:0000256" key="3">
    <source>
        <dbReference type="HAMAP-Rule" id="MF_00376"/>
    </source>
</evidence>
<keyword evidence="1 3" id="KW-0547">Nucleotide-binding</keyword>
<reference evidence="5" key="2">
    <citation type="submission" date="2020-08" db="EMBL/GenBank/DDBJ databases">
        <authorList>
            <person name="Chen M."/>
            <person name="Teng W."/>
            <person name="Zhao L."/>
            <person name="Hu C."/>
            <person name="Zhou Y."/>
            <person name="Han B."/>
            <person name="Song L."/>
            <person name="Shu W."/>
        </authorList>
    </citation>
    <scope>NUCLEOTIDE SEQUENCE</scope>
    <source>
        <strain evidence="5">FACHB-1277</strain>
    </source>
</reference>
<dbReference type="PANTHER" id="PTHR10695">
    <property type="entry name" value="DEPHOSPHO-COA KINASE-RELATED"/>
    <property type="match status" value="1"/>
</dbReference>
<keyword evidence="6" id="KW-1185">Reference proteome</keyword>